<dbReference type="EMBL" id="PDUG01000001">
    <property type="protein sequence ID" value="PIC51422.1"/>
    <property type="molecule type" value="Genomic_DNA"/>
</dbReference>
<dbReference type="AlphaFoldDB" id="A0A2G5VI46"/>
<proteinExistence type="predicted"/>
<feature type="region of interest" description="Disordered" evidence="1">
    <location>
        <begin position="1"/>
        <end position="60"/>
    </location>
</feature>
<feature type="compositionally biased region" description="Low complexity" evidence="1">
    <location>
        <begin position="27"/>
        <end position="38"/>
    </location>
</feature>
<gene>
    <name evidence="2" type="primary">Cnig_chr_I.g1942</name>
    <name evidence="2" type="ORF">B9Z55_001942</name>
</gene>
<evidence type="ECO:0000313" key="3">
    <source>
        <dbReference type="Proteomes" id="UP000230233"/>
    </source>
</evidence>
<sequence length="134" mass="15029">MKTSATTPSSGLSEEGSKHVNIVQRRAASSPTSTDADAMNGRSTLPKATLQHGRQPDQITNGTWNFEQRRECKNIINDLYAVMDEQSPEAAARRRSLQIASQTTTRRSSRSLAHILTRLQRQEVFLRQRMFIGS</sequence>
<comment type="caution">
    <text evidence="2">The sequence shown here is derived from an EMBL/GenBank/DDBJ whole genome shotgun (WGS) entry which is preliminary data.</text>
</comment>
<reference evidence="3" key="1">
    <citation type="submission" date="2017-10" db="EMBL/GenBank/DDBJ databases">
        <title>Rapid genome shrinkage in a self-fertile nematode reveals novel sperm competition proteins.</title>
        <authorList>
            <person name="Yin D."/>
            <person name="Schwarz E.M."/>
            <person name="Thomas C.G."/>
            <person name="Felde R.L."/>
            <person name="Korf I.F."/>
            <person name="Cutter A.D."/>
            <person name="Schartner C.M."/>
            <person name="Ralston E.J."/>
            <person name="Meyer B.J."/>
            <person name="Haag E.S."/>
        </authorList>
    </citation>
    <scope>NUCLEOTIDE SEQUENCE [LARGE SCALE GENOMIC DNA]</scope>
    <source>
        <strain evidence="3">JU1422</strain>
    </source>
</reference>
<protein>
    <submittedName>
        <fullName evidence="2">Uncharacterized protein</fullName>
    </submittedName>
</protein>
<dbReference type="Proteomes" id="UP000230233">
    <property type="component" value="Chromosome I"/>
</dbReference>
<feature type="compositionally biased region" description="Polar residues" evidence="1">
    <location>
        <begin position="1"/>
        <end position="12"/>
    </location>
</feature>
<keyword evidence="3" id="KW-1185">Reference proteome</keyword>
<evidence type="ECO:0000313" key="2">
    <source>
        <dbReference type="EMBL" id="PIC51422.1"/>
    </source>
</evidence>
<accession>A0A2G5VI46</accession>
<organism evidence="2 3">
    <name type="scientific">Caenorhabditis nigoni</name>
    <dbReference type="NCBI Taxonomy" id="1611254"/>
    <lineage>
        <taxon>Eukaryota</taxon>
        <taxon>Metazoa</taxon>
        <taxon>Ecdysozoa</taxon>
        <taxon>Nematoda</taxon>
        <taxon>Chromadorea</taxon>
        <taxon>Rhabditida</taxon>
        <taxon>Rhabditina</taxon>
        <taxon>Rhabditomorpha</taxon>
        <taxon>Rhabditoidea</taxon>
        <taxon>Rhabditidae</taxon>
        <taxon>Peloderinae</taxon>
        <taxon>Caenorhabditis</taxon>
    </lineage>
</organism>
<name>A0A2G5VI46_9PELO</name>
<evidence type="ECO:0000256" key="1">
    <source>
        <dbReference type="SAM" id="MobiDB-lite"/>
    </source>
</evidence>